<dbReference type="PANTHER" id="PTHR31252:SF11">
    <property type="entry name" value="DUF4419 DOMAIN-CONTAINING PROTEIN"/>
    <property type="match status" value="1"/>
</dbReference>
<accession>A0AAW2YQ98</accession>
<sequence>MTTIKKDESSISFRVTDVDGEKVEETKFKCEDVLPKERDRKTGAELKTDHQLVVSSDFNWSHAYTPNHSFVMAAFRCYSNHHFLVLKPDDVWIAIATQFSNYVNKHGEKLRSKFVDFEGKKELEVSGLGDLKTANYESLCLQLQIEIAKNIKDPSIANWIVPSFSTTTNTDKVVGSIVLMSTTKKYFDYKIHLRCNLPGVTLLGNEQDWVNLRSKANRLLEFDLNGELKKWSDLLFPVLDKLVEARKGNPDKEWWNRIANKKGGGSGPRYLSGWITTFCVFDNDGNWRGDKKIGGTSSEWPIINMNDIQRGFVTVPITVNDNGTEYKTEMYAGHMTSKILDDEVSIEPSLGWALFTL</sequence>
<dbReference type="AlphaFoldDB" id="A0AAW2YQ98"/>
<evidence type="ECO:0000313" key="2">
    <source>
        <dbReference type="Proteomes" id="UP001431209"/>
    </source>
</evidence>
<dbReference type="Pfam" id="PF14388">
    <property type="entry name" value="DUF4419"/>
    <property type="match status" value="1"/>
</dbReference>
<proteinExistence type="predicted"/>
<comment type="caution">
    <text evidence="1">The sequence shown here is derived from an EMBL/GenBank/DDBJ whole genome shotgun (WGS) entry which is preliminary data.</text>
</comment>
<dbReference type="EMBL" id="JAOPGA020000502">
    <property type="protein sequence ID" value="KAL0479116.1"/>
    <property type="molecule type" value="Genomic_DNA"/>
</dbReference>
<reference evidence="1 2" key="1">
    <citation type="submission" date="2024-03" db="EMBL/GenBank/DDBJ databases">
        <title>The Acrasis kona genome and developmental transcriptomes reveal deep origins of eukaryotic multicellular pathways.</title>
        <authorList>
            <person name="Sheikh S."/>
            <person name="Fu C.-J."/>
            <person name="Brown M.W."/>
            <person name="Baldauf S.L."/>
        </authorList>
    </citation>
    <scope>NUCLEOTIDE SEQUENCE [LARGE SCALE GENOMIC DNA]</scope>
    <source>
        <strain evidence="1 2">ATCC MYA-3509</strain>
    </source>
</reference>
<gene>
    <name evidence="1" type="ORF">AKO1_007970</name>
</gene>
<evidence type="ECO:0000313" key="1">
    <source>
        <dbReference type="EMBL" id="KAL0479116.1"/>
    </source>
</evidence>
<keyword evidence="2" id="KW-1185">Reference proteome</keyword>
<organism evidence="1 2">
    <name type="scientific">Acrasis kona</name>
    <dbReference type="NCBI Taxonomy" id="1008807"/>
    <lineage>
        <taxon>Eukaryota</taxon>
        <taxon>Discoba</taxon>
        <taxon>Heterolobosea</taxon>
        <taxon>Tetramitia</taxon>
        <taxon>Eutetramitia</taxon>
        <taxon>Acrasidae</taxon>
        <taxon>Acrasis</taxon>
    </lineage>
</organism>
<dbReference type="PANTHER" id="PTHR31252">
    <property type="entry name" value="DUF4419 DOMAIN-CONTAINING PROTEIN"/>
    <property type="match status" value="1"/>
</dbReference>
<dbReference type="InterPro" id="IPR025533">
    <property type="entry name" value="DUF4419"/>
</dbReference>
<name>A0AAW2YQ98_9EUKA</name>
<protein>
    <submittedName>
        <fullName evidence="1">Uncharacterized protein</fullName>
    </submittedName>
</protein>
<dbReference type="Proteomes" id="UP001431209">
    <property type="component" value="Unassembled WGS sequence"/>
</dbReference>